<dbReference type="PROSITE" id="PS00166">
    <property type="entry name" value="ENOYL_COA_HYDRATASE"/>
    <property type="match status" value="1"/>
</dbReference>
<keyword evidence="2" id="KW-0456">Lyase</keyword>
<evidence type="ECO:0000256" key="5">
    <source>
        <dbReference type="RuleBase" id="RU003707"/>
    </source>
</evidence>
<dbReference type="EMBL" id="BMPI01000062">
    <property type="protein sequence ID" value="GGM70991.1"/>
    <property type="molecule type" value="Genomic_DNA"/>
</dbReference>
<dbReference type="Gene3D" id="1.10.12.10">
    <property type="entry name" value="Lyase 2-enoyl-coa Hydratase, Chain A, domain 2"/>
    <property type="match status" value="1"/>
</dbReference>
<dbReference type="Pfam" id="PF00378">
    <property type="entry name" value="ECH_1"/>
    <property type="match status" value="1"/>
</dbReference>
<name>A0A917UBZ5_9ACTN</name>
<dbReference type="AlphaFoldDB" id="A0A917UBZ5"/>
<dbReference type="PANTHER" id="PTHR11941:SF54">
    <property type="entry name" value="ENOYL-COA HYDRATASE, MITOCHONDRIAL"/>
    <property type="match status" value="1"/>
</dbReference>
<dbReference type="RefSeq" id="WP_190255858.1">
    <property type="nucleotide sequence ID" value="NZ_BMPI01000062.1"/>
</dbReference>
<dbReference type="InterPro" id="IPR001753">
    <property type="entry name" value="Enoyl-CoA_hydra/iso"/>
</dbReference>
<dbReference type="Proteomes" id="UP000642070">
    <property type="component" value="Unassembled WGS sequence"/>
</dbReference>
<evidence type="ECO:0000256" key="3">
    <source>
        <dbReference type="ARBA" id="ARBA00023709"/>
    </source>
</evidence>
<dbReference type="SUPFAM" id="SSF52096">
    <property type="entry name" value="ClpP/crotonase"/>
    <property type="match status" value="1"/>
</dbReference>
<comment type="caution">
    <text evidence="6">The sequence shown here is derived from an EMBL/GenBank/DDBJ whole genome shotgun (WGS) entry which is preliminary data.</text>
</comment>
<comment type="catalytic activity">
    <reaction evidence="4">
        <text>a 4-saturated-(3S)-3-hydroxyacyl-CoA = a (3E)-enoyl-CoA + H2O</text>
        <dbReference type="Rhea" id="RHEA:20724"/>
        <dbReference type="ChEBI" id="CHEBI:15377"/>
        <dbReference type="ChEBI" id="CHEBI:58521"/>
        <dbReference type="ChEBI" id="CHEBI:137480"/>
        <dbReference type="EC" id="4.2.1.17"/>
    </reaction>
</comment>
<evidence type="ECO:0000256" key="1">
    <source>
        <dbReference type="ARBA" id="ARBA00005254"/>
    </source>
</evidence>
<protein>
    <submittedName>
        <fullName evidence="6">Enoyl-CoA hydratase</fullName>
    </submittedName>
</protein>
<dbReference type="CDD" id="cd06558">
    <property type="entry name" value="crotonase-like"/>
    <property type="match status" value="1"/>
</dbReference>
<evidence type="ECO:0000313" key="6">
    <source>
        <dbReference type="EMBL" id="GGM70991.1"/>
    </source>
</evidence>
<reference evidence="6" key="1">
    <citation type="journal article" date="2014" name="Int. J. Syst. Evol. Microbiol.">
        <title>Complete genome sequence of Corynebacterium casei LMG S-19264T (=DSM 44701T), isolated from a smear-ripened cheese.</title>
        <authorList>
            <consortium name="US DOE Joint Genome Institute (JGI-PGF)"/>
            <person name="Walter F."/>
            <person name="Albersmeier A."/>
            <person name="Kalinowski J."/>
            <person name="Ruckert C."/>
        </authorList>
    </citation>
    <scope>NUCLEOTIDE SEQUENCE</scope>
    <source>
        <strain evidence="6">JCM 19831</strain>
    </source>
</reference>
<comment type="similarity">
    <text evidence="1 5">Belongs to the enoyl-CoA hydratase/isomerase family.</text>
</comment>
<dbReference type="PANTHER" id="PTHR11941">
    <property type="entry name" value="ENOYL-COA HYDRATASE-RELATED"/>
    <property type="match status" value="1"/>
</dbReference>
<dbReference type="GO" id="GO:0006635">
    <property type="term" value="P:fatty acid beta-oxidation"/>
    <property type="evidence" value="ECO:0007669"/>
    <property type="project" value="TreeGrafter"/>
</dbReference>
<comment type="catalytic activity">
    <reaction evidence="3">
        <text>a (3S)-3-hydroxyacyl-CoA = a (2E)-enoyl-CoA + H2O</text>
        <dbReference type="Rhea" id="RHEA:16105"/>
        <dbReference type="ChEBI" id="CHEBI:15377"/>
        <dbReference type="ChEBI" id="CHEBI:57318"/>
        <dbReference type="ChEBI" id="CHEBI:58856"/>
        <dbReference type="EC" id="4.2.1.17"/>
    </reaction>
</comment>
<dbReference type="InterPro" id="IPR014748">
    <property type="entry name" value="Enoyl-CoA_hydra_C"/>
</dbReference>
<evidence type="ECO:0000256" key="4">
    <source>
        <dbReference type="ARBA" id="ARBA00023717"/>
    </source>
</evidence>
<accession>A0A917UBZ5</accession>
<evidence type="ECO:0000313" key="7">
    <source>
        <dbReference type="Proteomes" id="UP000642070"/>
    </source>
</evidence>
<reference evidence="6" key="2">
    <citation type="submission" date="2020-09" db="EMBL/GenBank/DDBJ databases">
        <authorList>
            <person name="Sun Q."/>
            <person name="Ohkuma M."/>
        </authorList>
    </citation>
    <scope>NUCLEOTIDE SEQUENCE</scope>
    <source>
        <strain evidence="6">JCM 19831</strain>
    </source>
</reference>
<dbReference type="InterPro" id="IPR029045">
    <property type="entry name" value="ClpP/crotonase-like_dom_sf"/>
</dbReference>
<dbReference type="InterPro" id="IPR018376">
    <property type="entry name" value="Enoyl-CoA_hyd/isom_CS"/>
</dbReference>
<proteinExistence type="inferred from homology"/>
<gene>
    <name evidence="6" type="primary">fadB</name>
    <name evidence="6" type="ORF">GCM10007977_086100</name>
</gene>
<evidence type="ECO:0000256" key="2">
    <source>
        <dbReference type="ARBA" id="ARBA00023239"/>
    </source>
</evidence>
<dbReference type="NCBIfam" id="NF042430">
    <property type="entry name" value="EnCoAhydt_DpgD"/>
    <property type="match status" value="1"/>
</dbReference>
<dbReference type="Gene3D" id="3.90.226.10">
    <property type="entry name" value="2-enoyl-CoA Hydratase, Chain A, domain 1"/>
    <property type="match status" value="1"/>
</dbReference>
<organism evidence="6 7">
    <name type="scientific">Dactylosporangium sucinum</name>
    <dbReference type="NCBI Taxonomy" id="1424081"/>
    <lineage>
        <taxon>Bacteria</taxon>
        <taxon>Bacillati</taxon>
        <taxon>Actinomycetota</taxon>
        <taxon>Actinomycetes</taxon>
        <taxon>Micromonosporales</taxon>
        <taxon>Micromonosporaceae</taxon>
        <taxon>Dactylosporangium</taxon>
    </lineage>
</organism>
<dbReference type="InterPro" id="IPR054898">
    <property type="entry name" value="EnCoAhydt_DpgD"/>
</dbReference>
<dbReference type="GO" id="GO:0004300">
    <property type="term" value="F:enoyl-CoA hydratase activity"/>
    <property type="evidence" value="ECO:0007669"/>
    <property type="project" value="UniProtKB-EC"/>
</dbReference>
<keyword evidence="7" id="KW-1185">Reference proteome</keyword>
<sequence length="266" mass="28377">MGIRYEKDGPVARVTIDRPQVLNALDRAAHTALGEVWDDFERDDALLVAVLTGAGDRAFSVGQDLKELAARNASGANAGTPPATFGSCGQPGWPRLTERFTLSKPVVARVAGYALGGGLELALACDIVIAADTAEFGLPEPRIGLIAGAGGVFRLARQAPLRAALGYLLTGRRFGARRAYELGLVNEVVPADGLDACVDGWVADVLACAPLSVRAVKEAAYRSADLPLEQAFATRYVWEERRMRSADAVEGPRAFAEKRPPRWQGH</sequence>